<evidence type="ECO:0000313" key="3">
    <source>
        <dbReference type="EMBL" id="PVH17577.1"/>
    </source>
</evidence>
<feature type="transmembrane region" description="Helical" evidence="2">
    <location>
        <begin position="47"/>
        <end position="65"/>
    </location>
</feature>
<dbReference type="PANTHER" id="PTHR28251:SF1">
    <property type="entry name" value="V-TYPE ATPASE ASSEMBLY FACTOR PKR1"/>
    <property type="match status" value="1"/>
</dbReference>
<accession>A0A2V1AGY9</accession>
<evidence type="ECO:0000256" key="2">
    <source>
        <dbReference type="SAM" id="Phobius"/>
    </source>
</evidence>
<feature type="compositionally biased region" description="Basic and acidic residues" evidence="1">
    <location>
        <begin position="79"/>
        <end position="89"/>
    </location>
</feature>
<keyword evidence="4" id="KW-1185">Reference proteome</keyword>
<keyword evidence="2" id="KW-0812">Transmembrane</keyword>
<evidence type="ECO:0008006" key="5">
    <source>
        <dbReference type="Google" id="ProtNLM"/>
    </source>
</evidence>
<comment type="caution">
    <text evidence="3">The sequence shown here is derived from an EMBL/GenBank/DDBJ whole genome shotgun (WGS) entry which is preliminary data.</text>
</comment>
<keyword evidence="2" id="KW-1133">Transmembrane helix</keyword>
<dbReference type="EMBL" id="PKFP01000008">
    <property type="protein sequence ID" value="PVH17577.1"/>
    <property type="molecule type" value="Genomic_DNA"/>
</dbReference>
<dbReference type="AlphaFoldDB" id="A0A2V1AGY9"/>
<protein>
    <recommendedName>
        <fullName evidence="5">V-type ATPase assembly factor PKR1</fullName>
    </recommendedName>
</protein>
<sequence>MAFLTELWQSVFTPGPTPALMKALHASFVLLFISLFWLIYVTRSIHYINLSVIALLLYGTVIWFVNELEKEKLKTNEELLKEGEGEKDAAQSSRQRRQNRWDPSLRPLPSEREKSK</sequence>
<dbReference type="RefSeq" id="XP_025338517.1">
    <property type="nucleotide sequence ID" value="XM_025479044.1"/>
</dbReference>
<dbReference type="Pfam" id="PF08636">
    <property type="entry name" value="Pkr1"/>
    <property type="match status" value="1"/>
</dbReference>
<dbReference type="PANTHER" id="PTHR28251">
    <property type="entry name" value="V-TYPE ATPASE ASSEMBLY FACTOR PKR1"/>
    <property type="match status" value="1"/>
</dbReference>
<feature type="region of interest" description="Disordered" evidence="1">
    <location>
        <begin position="79"/>
        <end position="116"/>
    </location>
</feature>
<dbReference type="GO" id="GO:0005789">
    <property type="term" value="C:endoplasmic reticulum membrane"/>
    <property type="evidence" value="ECO:0007669"/>
    <property type="project" value="TreeGrafter"/>
</dbReference>
<dbReference type="GeneID" id="37000469"/>
<evidence type="ECO:0000313" key="4">
    <source>
        <dbReference type="Proteomes" id="UP000244406"/>
    </source>
</evidence>
<feature type="transmembrane region" description="Helical" evidence="2">
    <location>
        <begin position="20"/>
        <end position="40"/>
    </location>
</feature>
<dbReference type="Proteomes" id="UP000244406">
    <property type="component" value="Unassembled WGS sequence"/>
</dbReference>
<proteinExistence type="predicted"/>
<gene>
    <name evidence="3" type="ORF">CXQ87_000467</name>
</gene>
<dbReference type="GO" id="GO:0070072">
    <property type="term" value="P:vacuolar proton-transporting V-type ATPase complex assembly"/>
    <property type="evidence" value="ECO:0007669"/>
    <property type="project" value="InterPro"/>
</dbReference>
<organism evidence="3 4">
    <name type="scientific">Candidozyma duobushaemuli</name>
    <dbReference type="NCBI Taxonomy" id="1231522"/>
    <lineage>
        <taxon>Eukaryota</taxon>
        <taxon>Fungi</taxon>
        <taxon>Dikarya</taxon>
        <taxon>Ascomycota</taxon>
        <taxon>Saccharomycotina</taxon>
        <taxon>Pichiomycetes</taxon>
        <taxon>Metschnikowiaceae</taxon>
        <taxon>Candidozyma</taxon>
    </lineage>
</organism>
<reference evidence="3 4" key="1">
    <citation type="submission" date="2017-12" db="EMBL/GenBank/DDBJ databases">
        <title>Genome Sequence of the Amphotericin B-resistant Candida duobushaemulonii strain, B09383.</title>
        <authorList>
            <person name="Chow N.A."/>
            <person name="Gade L."/>
            <person name="Batra D."/>
            <person name="Rowe L.A."/>
            <person name="Loparev V.N."/>
            <person name="Litvintseva A.P."/>
        </authorList>
    </citation>
    <scope>NUCLEOTIDE SEQUENCE [LARGE SCALE GENOMIC DNA]</scope>
    <source>
        <strain evidence="3 4">B09383</strain>
    </source>
</reference>
<evidence type="ECO:0000256" key="1">
    <source>
        <dbReference type="SAM" id="MobiDB-lite"/>
    </source>
</evidence>
<keyword evidence="2" id="KW-0472">Membrane</keyword>
<dbReference type="VEuPathDB" id="FungiDB:CXQ87_000467"/>
<dbReference type="InterPro" id="IPR013945">
    <property type="entry name" value="Pkr1"/>
</dbReference>
<name>A0A2V1AGY9_9ASCO</name>